<dbReference type="Proteomes" id="UP000198916">
    <property type="component" value="Unassembled WGS sequence"/>
</dbReference>
<dbReference type="STRING" id="332977.SAMN05421740_11147"/>
<evidence type="ECO:0000313" key="4">
    <source>
        <dbReference type="Proteomes" id="UP000198916"/>
    </source>
</evidence>
<feature type="region of interest" description="Disordered" evidence="1">
    <location>
        <begin position="271"/>
        <end position="312"/>
    </location>
</feature>
<dbReference type="SUPFAM" id="SSF81593">
    <property type="entry name" value="Nucleotidyltransferase substrate binding subunit/domain"/>
    <property type="match status" value="1"/>
</dbReference>
<proteinExistence type="predicted"/>
<dbReference type="InterPro" id="IPR007842">
    <property type="entry name" value="HEPN_dom"/>
</dbReference>
<dbReference type="PROSITE" id="PS50910">
    <property type="entry name" value="HEPN"/>
    <property type="match status" value="1"/>
</dbReference>
<dbReference type="RefSeq" id="WP_177181246.1">
    <property type="nucleotide sequence ID" value="NZ_FNZR01000011.1"/>
</dbReference>
<sequence>MNTTSHSDPALQLIIQRITENLLVDQIYLHPFTVHGKRINQLYVLLRNAVGQGIVAARALCNLAVSEKPEYRCHVTFPDEVNRKIKQGNMRATLICQPDKLVFEHPEVSLRVQLPEVDYAVWCGQAKEHFDKEVSKIDAFAEGYAFYLNKANYGQAAFMLHQVIEQGYRAAENLVMGKEKISHSLRNHLEYIAPFCPELGALFEKQHELSVLGKLDESYSSARYDHDFSMSKEDLTIAAKKGKELLAYLTAFNRDLLDEIQRRQVEEGQVVELSENSEQETIKEIEQAEDVDDRPTVDNEPADSNIPSTDDHRERILSVTRQYFSPTHVFCFAQQSREERSVNLVTLDKRETNHHRYYLAILTAEKLDQPLQKQHQLNEVLGDELEIVALYFKLETFNRKLEEGHQFFHFLAKATERWCGEEGQLIVTNIPEPVDLEKRRWQWNRYFWSAEGLMGMVQDQIGSRYDESCSVVMSQAMEQLCLGMLHAIWGYRPDNILNLMYLIQLTESITPLAREHFCLEIPEEREMVVELSKALSEFRYNSNFDANGFALYILRDRLLMFSNEVEQLVNRHFETLEVVDQ</sequence>
<name>A0A1H7TFS2_9SPHI</name>
<keyword evidence="4" id="KW-1185">Reference proteome</keyword>
<dbReference type="Gene3D" id="1.20.120.330">
    <property type="entry name" value="Nucleotidyltransferases domain 2"/>
    <property type="match status" value="2"/>
</dbReference>
<dbReference type="AlphaFoldDB" id="A0A1H7TFS2"/>
<accession>A0A1H7TFS2</accession>
<reference evidence="4" key="1">
    <citation type="submission" date="2016-10" db="EMBL/GenBank/DDBJ databases">
        <authorList>
            <person name="Varghese N."/>
            <person name="Submissions S."/>
        </authorList>
    </citation>
    <scope>NUCLEOTIDE SEQUENCE [LARGE SCALE GENOMIC DNA]</scope>
    <source>
        <strain evidence="4">Jip14</strain>
    </source>
</reference>
<feature type="domain" description="HEPN" evidence="2">
    <location>
        <begin position="134"/>
        <end position="252"/>
    </location>
</feature>
<gene>
    <name evidence="3" type="ORF">SAMN05421740_11147</name>
</gene>
<evidence type="ECO:0000256" key="1">
    <source>
        <dbReference type="SAM" id="MobiDB-lite"/>
    </source>
</evidence>
<evidence type="ECO:0000313" key="3">
    <source>
        <dbReference type="EMBL" id="SEL83720.1"/>
    </source>
</evidence>
<protein>
    <submittedName>
        <fullName evidence="3">HEPN domain-containing protein</fullName>
    </submittedName>
</protein>
<dbReference type="EMBL" id="FNZR01000011">
    <property type="protein sequence ID" value="SEL83720.1"/>
    <property type="molecule type" value="Genomic_DNA"/>
</dbReference>
<organism evidence="3 4">
    <name type="scientific">Parapedobacter koreensis</name>
    <dbReference type="NCBI Taxonomy" id="332977"/>
    <lineage>
        <taxon>Bacteria</taxon>
        <taxon>Pseudomonadati</taxon>
        <taxon>Bacteroidota</taxon>
        <taxon>Sphingobacteriia</taxon>
        <taxon>Sphingobacteriales</taxon>
        <taxon>Sphingobacteriaceae</taxon>
        <taxon>Parapedobacter</taxon>
    </lineage>
</organism>
<evidence type="ECO:0000259" key="2">
    <source>
        <dbReference type="PROSITE" id="PS50910"/>
    </source>
</evidence>